<dbReference type="SMART" id="SM00530">
    <property type="entry name" value="HTH_XRE"/>
    <property type="match status" value="1"/>
</dbReference>
<dbReference type="InterPro" id="IPR036286">
    <property type="entry name" value="LexA/Signal_pep-like_sf"/>
</dbReference>
<dbReference type="EMBL" id="BGZJ01000001">
    <property type="protein sequence ID" value="GBO94267.1"/>
    <property type="molecule type" value="Genomic_DNA"/>
</dbReference>
<evidence type="ECO:0000313" key="2">
    <source>
        <dbReference type="EMBL" id="GBO94267.1"/>
    </source>
</evidence>
<dbReference type="SUPFAM" id="SSF47413">
    <property type="entry name" value="lambda repressor-like DNA-binding domains"/>
    <property type="match status" value="1"/>
</dbReference>
<dbReference type="InterPro" id="IPR015927">
    <property type="entry name" value="Peptidase_S24_S26A/B/C"/>
</dbReference>
<keyword evidence="3" id="KW-1185">Reference proteome</keyword>
<dbReference type="PROSITE" id="PS50943">
    <property type="entry name" value="HTH_CROC1"/>
    <property type="match status" value="1"/>
</dbReference>
<reference evidence="2 3" key="1">
    <citation type="journal article" date="2018" name="Int. J. Syst. Evol. Microbiol.">
        <title>Mesosutterella multiformis gen. nov., sp. nov., a member of the family Sutterellaceae and Sutterella megalosphaeroides sp. nov., isolated from human faeces.</title>
        <authorList>
            <person name="Sakamoto M."/>
            <person name="Ikeyama N."/>
            <person name="Kunihiro T."/>
            <person name="Iino T."/>
            <person name="Yuki M."/>
            <person name="Ohkuma M."/>
        </authorList>
    </citation>
    <scope>NUCLEOTIDE SEQUENCE [LARGE SCALE GENOMIC DNA]</scope>
    <source>
        <strain evidence="2 3">4NBBH2</strain>
    </source>
</reference>
<evidence type="ECO:0000259" key="1">
    <source>
        <dbReference type="PROSITE" id="PS50943"/>
    </source>
</evidence>
<dbReference type="SUPFAM" id="SSF51306">
    <property type="entry name" value="LexA/Signal peptidase"/>
    <property type="match status" value="1"/>
</dbReference>
<protein>
    <recommendedName>
        <fullName evidence="1">HTH cro/C1-type domain-containing protein</fullName>
    </recommendedName>
</protein>
<dbReference type="RefSeq" id="WP_116270500.1">
    <property type="nucleotide sequence ID" value="NZ_BGZJ01000001.1"/>
</dbReference>
<feature type="domain" description="HTH cro/C1-type" evidence="1">
    <location>
        <begin position="8"/>
        <end position="64"/>
    </location>
</feature>
<dbReference type="Gene3D" id="2.10.109.10">
    <property type="entry name" value="Umud Fragment, subunit A"/>
    <property type="match status" value="1"/>
</dbReference>
<organism evidence="2 3">
    <name type="scientific">Mesosutterella multiformis</name>
    <dbReference type="NCBI Taxonomy" id="2259133"/>
    <lineage>
        <taxon>Bacteria</taxon>
        <taxon>Pseudomonadati</taxon>
        <taxon>Pseudomonadota</taxon>
        <taxon>Betaproteobacteria</taxon>
        <taxon>Burkholderiales</taxon>
        <taxon>Sutterellaceae</taxon>
        <taxon>Mesosutterella</taxon>
    </lineage>
</organism>
<dbReference type="AlphaFoldDB" id="A0A388SD65"/>
<dbReference type="InterPro" id="IPR039418">
    <property type="entry name" value="LexA-like"/>
</dbReference>
<comment type="caution">
    <text evidence="2">The sequence shown here is derived from an EMBL/GenBank/DDBJ whole genome shotgun (WGS) entry which is preliminary data.</text>
</comment>
<dbReference type="GO" id="GO:0003677">
    <property type="term" value="F:DNA binding"/>
    <property type="evidence" value="ECO:0007669"/>
    <property type="project" value="InterPro"/>
</dbReference>
<dbReference type="InterPro" id="IPR010982">
    <property type="entry name" value="Lambda_DNA-bd_dom_sf"/>
</dbReference>
<evidence type="ECO:0000313" key="3">
    <source>
        <dbReference type="Proteomes" id="UP000266091"/>
    </source>
</evidence>
<accession>A0A388SD65</accession>
<sequence length="224" mass="24440">MTSDNDRLRAVFLKRSKISQREFGERYGIGTAGMVNQLLLGRRPVSLAAAVKFAEGLGCAIDDFSPELAAFARKAASFTHEIETDIDSAIHPNRIPVLTGEEVASRSRGKEDEPAGWTLTDHRMAEGSFALRIEDTQMEPHFTAGDIVIIEPIAPAAGGCVAALPSGAGRAVFMQYSPKTDPVSGKTEFDLLPSNNLYPVLHSTEGNIRILGVMTEHRSYRRKR</sequence>
<dbReference type="Pfam" id="PF00717">
    <property type="entry name" value="Peptidase_S24"/>
    <property type="match status" value="1"/>
</dbReference>
<dbReference type="InterPro" id="IPR001387">
    <property type="entry name" value="Cro/C1-type_HTH"/>
</dbReference>
<dbReference type="Gene3D" id="1.10.260.40">
    <property type="entry name" value="lambda repressor-like DNA-binding domains"/>
    <property type="match status" value="1"/>
</dbReference>
<proteinExistence type="predicted"/>
<dbReference type="Proteomes" id="UP000266091">
    <property type="component" value="Unassembled WGS sequence"/>
</dbReference>
<accession>A0A401LM63</accession>
<dbReference type="OrthoDB" id="9021722at2"/>
<dbReference type="CDD" id="cd00093">
    <property type="entry name" value="HTH_XRE"/>
    <property type="match status" value="1"/>
</dbReference>
<gene>
    <name evidence="2" type="ORF">MESMUL_16210</name>
</gene>
<dbReference type="CDD" id="cd06529">
    <property type="entry name" value="S24_LexA-like"/>
    <property type="match status" value="1"/>
</dbReference>
<name>A0A388SD65_9BURK</name>